<sequence>MVKVKNANVGQEETYEKEEVAEVEKVEREKGRKWQNIGWGSLLTVNELYYPEMIYEFYANLHKGRVTSKVGGRDISFDDRMLNIVLGTPENSMRFYTKNKKCFDLNLYICYHIGIGKIYNKHTLKRMGFSRNEEEEEDNGQDAMNIDEEISEEEHEEETFSREMGQKKRQERVEEGQSSGVMSQLMEMMSSMQASMNSRFDALDGNY</sequence>
<proteinExistence type="predicted"/>
<dbReference type="Proteomes" id="UP001060085">
    <property type="component" value="Linkage Group LG03"/>
</dbReference>
<dbReference type="EMBL" id="CM044703">
    <property type="protein sequence ID" value="KAI5672225.1"/>
    <property type="molecule type" value="Genomic_DNA"/>
</dbReference>
<accession>A0ACC0BHW8</accession>
<protein>
    <submittedName>
        <fullName evidence="1">Uncharacterized protein</fullName>
    </submittedName>
</protein>
<comment type="caution">
    <text evidence="1">The sequence shown here is derived from an EMBL/GenBank/DDBJ whole genome shotgun (WGS) entry which is preliminary data.</text>
</comment>
<organism evidence="1 2">
    <name type="scientific">Catharanthus roseus</name>
    <name type="common">Madagascar periwinkle</name>
    <name type="synonym">Vinca rosea</name>
    <dbReference type="NCBI Taxonomy" id="4058"/>
    <lineage>
        <taxon>Eukaryota</taxon>
        <taxon>Viridiplantae</taxon>
        <taxon>Streptophyta</taxon>
        <taxon>Embryophyta</taxon>
        <taxon>Tracheophyta</taxon>
        <taxon>Spermatophyta</taxon>
        <taxon>Magnoliopsida</taxon>
        <taxon>eudicotyledons</taxon>
        <taxon>Gunneridae</taxon>
        <taxon>Pentapetalae</taxon>
        <taxon>asterids</taxon>
        <taxon>lamiids</taxon>
        <taxon>Gentianales</taxon>
        <taxon>Apocynaceae</taxon>
        <taxon>Rauvolfioideae</taxon>
        <taxon>Vinceae</taxon>
        <taxon>Catharanthinae</taxon>
        <taxon>Catharanthus</taxon>
    </lineage>
</organism>
<evidence type="ECO:0000313" key="1">
    <source>
        <dbReference type="EMBL" id="KAI5672225.1"/>
    </source>
</evidence>
<reference evidence="2" key="1">
    <citation type="journal article" date="2023" name="Nat. Plants">
        <title>Single-cell RNA sequencing provides a high-resolution roadmap for understanding the multicellular compartmentation of specialized metabolism.</title>
        <authorList>
            <person name="Sun S."/>
            <person name="Shen X."/>
            <person name="Li Y."/>
            <person name="Li Y."/>
            <person name="Wang S."/>
            <person name="Li R."/>
            <person name="Zhang H."/>
            <person name="Shen G."/>
            <person name="Guo B."/>
            <person name="Wei J."/>
            <person name="Xu J."/>
            <person name="St-Pierre B."/>
            <person name="Chen S."/>
            <person name="Sun C."/>
        </authorList>
    </citation>
    <scope>NUCLEOTIDE SEQUENCE [LARGE SCALE GENOMIC DNA]</scope>
</reference>
<gene>
    <name evidence="1" type="ORF">M9H77_12589</name>
</gene>
<evidence type="ECO:0000313" key="2">
    <source>
        <dbReference type="Proteomes" id="UP001060085"/>
    </source>
</evidence>
<name>A0ACC0BHW8_CATRO</name>
<keyword evidence="2" id="KW-1185">Reference proteome</keyword>